<name>A0A2G9Y9B3_9BACT</name>
<dbReference type="PANTHER" id="PTHR37422:SF13">
    <property type="entry name" value="LIPOPOLYSACCHARIDE BIOSYNTHESIS PROTEIN PA4999-RELATED"/>
    <property type="match status" value="1"/>
</dbReference>
<feature type="transmembrane region" description="Helical" evidence="5">
    <location>
        <begin position="475"/>
        <end position="493"/>
    </location>
</feature>
<feature type="transmembrane region" description="Helical" evidence="5">
    <location>
        <begin position="213"/>
        <end position="246"/>
    </location>
</feature>
<feature type="transmembrane region" description="Helical" evidence="5">
    <location>
        <begin position="449"/>
        <end position="468"/>
    </location>
</feature>
<evidence type="ECO:0000256" key="4">
    <source>
        <dbReference type="ARBA" id="ARBA00023136"/>
    </source>
</evidence>
<sequence length="506" mass="58121">MKRLLKFLDNNLIKILLMGFIFLVPLWPKLPIKMINYTYIAVRLEDLYLVVMTLAFFIQLIRKKEKLNKTFLILFVLFWLALFISTAWGIFISKTIVYYHLGLLHSLRRVEYMIVFFIAASVIKKKKDFFHLMTGYFLAVFLIVLYGLGQRFLGFPAVQTMNPEYSKGYILYLTPETRISSTFAGHYDLASYIIFAIPLMFVFLFFAKKRSNLLFYILALLVLVYTSSRISFVAYVITAFLLLIIIRKYLFLFFAVVLTVGMFFSTGELANRFMKTVQIRRILVNEKTGSVYVSQNITTKELPAGTFYIKLNKKAPVPTPILDVNTFKTQIVEQQIHEATLSGKISSKKQIEELMKLLTTNIKPVNSIVSDISFSTRLQVEWPRAIDAFLKNPVLGTGPSSITEATDNDFLRWLGESGLLGTILFLIILFSITFRLLKLSKKTSQDDRQLSIGFIFSLIALLINATYIDVFEASKVAYTFWTVAGLFVGYYSLKTLNTKSQITNKL</sequence>
<dbReference type="InterPro" id="IPR051533">
    <property type="entry name" value="WaaL-like"/>
</dbReference>
<comment type="subcellular location">
    <subcellularLocation>
        <location evidence="1">Membrane</location>
        <topology evidence="1">Multi-pass membrane protein</topology>
    </subcellularLocation>
</comment>
<feature type="transmembrane region" description="Helical" evidence="5">
    <location>
        <begin position="252"/>
        <end position="271"/>
    </location>
</feature>
<feature type="transmembrane region" description="Helical" evidence="5">
    <location>
        <begin position="189"/>
        <end position="206"/>
    </location>
</feature>
<reference evidence="7 8" key="1">
    <citation type="submission" date="2017-09" db="EMBL/GenBank/DDBJ databases">
        <title>Depth-based differentiation of microbial function through sediment-hosted aquifers and enrichment of novel symbionts in the deep terrestrial subsurface.</title>
        <authorList>
            <person name="Probst A.J."/>
            <person name="Ladd B."/>
            <person name="Jarett J.K."/>
            <person name="Geller-Mcgrath D.E."/>
            <person name="Sieber C.M."/>
            <person name="Emerson J.B."/>
            <person name="Anantharaman K."/>
            <person name="Thomas B.C."/>
            <person name="Malmstrom R."/>
            <person name="Stieglmeier M."/>
            <person name="Klingl A."/>
            <person name="Woyke T."/>
            <person name="Ryan C.M."/>
            <person name="Banfield J.F."/>
        </authorList>
    </citation>
    <scope>NUCLEOTIDE SEQUENCE [LARGE SCALE GENOMIC DNA]</scope>
    <source>
        <strain evidence="7">CG23_combo_of_CG06-09_8_20_14_all_35_49</strain>
    </source>
</reference>
<feature type="domain" description="O-antigen ligase-related" evidence="6">
    <location>
        <begin position="215"/>
        <end position="426"/>
    </location>
</feature>
<organism evidence="7 8">
    <name type="scientific">Candidatus Roizmanbacteria bacterium CG23_combo_of_CG06-09_8_20_14_all_35_49</name>
    <dbReference type="NCBI Taxonomy" id="1974863"/>
    <lineage>
        <taxon>Bacteria</taxon>
        <taxon>Candidatus Roizmaniibacteriota</taxon>
    </lineage>
</organism>
<dbReference type="AlphaFoldDB" id="A0A2G9Y9B3"/>
<evidence type="ECO:0000256" key="5">
    <source>
        <dbReference type="SAM" id="Phobius"/>
    </source>
</evidence>
<gene>
    <name evidence="7" type="ORF">COX47_01565</name>
</gene>
<dbReference type="GO" id="GO:0016020">
    <property type="term" value="C:membrane"/>
    <property type="evidence" value="ECO:0007669"/>
    <property type="project" value="UniProtKB-SubCell"/>
</dbReference>
<feature type="transmembrane region" description="Helical" evidence="5">
    <location>
        <begin position="418"/>
        <end position="437"/>
    </location>
</feature>
<proteinExistence type="predicted"/>
<evidence type="ECO:0000256" key="2">
    <source>
        <dbReference type="ARBA" id="ARBA00022692"/>
    </source>
</evidence>
<evidence type="ECO:0000313" key="8">
    <source>
        <dbReference type="Proteomes" id="UP000231025"/>
    </source>
</evidence>
<evidence type="ECO:0000259" key="6">
    <source>
        <dbReference type="Pfam" id="PF04932"/>
    </source>
</evidence>
<dbReference type="Proteomes" id="UP000231025">
    <property type="component" value="Unassembled WGS sequence"/>
</dbReference>
<evidence type="ECO:0000256" key="1">
    <source>
        <dbReference type="ARBA" id="ARBA00004141"/>
    </source>
</evidence>
<dbReference type="InterPro" id="IPR007016">
    <property type="entry name" value="O-antigen_ligase-rel_domated"/>
</dbReference>
<feature type="transmembrane region" description="Helical" evidence="5">
    <location>
        <begin position="97"/>
        <end position="122"/>
    </location>
</feature>
<feature type="transmembrane region" description="Helical" evidence="5">
    <location>
        <begin position="40"/>
        <end position="58"/>
    </location>
</feature>
<keyword evidence="3 5" id="KW-1133">Transmembrane helix</keyword>
<evidence type="ECO:0000256" key="3">
    <source>
        <dbReference type="ARBA" id="ARBA00022989"/>
    </source>
</evidence>
<feature type="transmembrane region" description="Helical" evidence="5">
    <location>
        <begin position="129"/>
        <end position="148"/>
    </location>
</feature>
<comment type="caution">
    <text evidence="7">The sequence shown here is derived from an EMBL/GenBank/DDBJ whole genome shotgun (WGS) entry which is preliminary data.</text>
</comment>
<evidence type="ECO:0000313" key="7">
    <source>
        <dbReference type="EMBL" id="PIP15091.1"/>
    </source>
</evidence>
<accession>A0A2G9Y9B3</accession>
<dbReference type="PANTHER" id="PTHR37422">
    <property type="entry name" value="TEICHURONIC ACID BIOSYNTHESIS PROTEIN TUAE"/>
    <property type="match status" value="1"/>
</dbReference>
<keyword evidence="2 5" id="KW-0812">Transmembrane</keyword>
<dbReference type="Pfam" id="PF04932">
    <property type="entry name" value="Wzy_C"/>
    <property type="match status" value="1"/>
</dbReference>
<keyword evidence="4 5" id="KW-0472">Membrane</keyword>
<protein>
    <recommendedName>
        <fullName evidence="6">O-antigen ligase-related domain-containing protein</fullName>
    </recommendedName>
</protein>
<feature type="transmembrane region" description="Helical" evidence="5">
    <location>
        <begin position="12"/>
        <end position="28"/>
    </location>
</feature>
<feature type="transmembrane region" description="Helical" evidence="5">
    <location>
        <begin position="70"/>
        <end position="91"/>
    </location>
</feature>
<dbReference type="EMBL" id="PCRE01000022">
    <property type="protein sequence ID" value="PIP15091.1"/>
    <property type="molecule type" value="Genomic_DNA"/>
</dbReference>